<dbReference type="AlphaFoldDB" id="A0A953NDN3"/>
<dbReference type="InterPro" id="IPR020843">
    <property type="entry name" value="ER"/>
</dbReference>
<dbReference type="RefSeq" id="WP_259661708.1">
    <property type="nucleotide sequence ID" value="NZ_JAHXRI010000010.1"/>
</dbReference>
<evidence type="ECO:0000313" key="4">
    <source>
        <dbReference type="EMBL" id="MBZ1351301.1"/>
    </source>
</evidence>
<dbReference type="PANTHER" id="PTHR48106:SF18">
    <property type="entry name" value="QUINONE OXIDOREDUCTASE PIG3"/>
    <property type="match status" value="1"/>
</dbReference>
<dbReference type="Gene3D" id="3.90.180.10">
    <property type="entry name" value="Medium-chain alcohol dehydrogenases, catalytic domain"/>
    <property type="match status" value="1"/>
</dbReference>
<dbReference type="InterPro" id="IPR036291">
    <property type="entry name" value="NAD(P)-bd_dom_sf"/>
</dbReference>
<reference evidence="4" key="1">
    <citation type="submission" date="2021-07" db="EMBL/GenBank/DDBJ databases">
        <title>New genus and species of the family Alcaligenaceae.</title>
        <authorList>
            <person name="Hahn M.W."/>
        </authorList>
    </citation>
    <scope>NUCLEOTIDE SEQUENCE</scope>
    <source>
        <strain evidence="4">LF4-65</strain>
    </source>
</reference>
<dbReference type="PANTHER" id="PTHR48106">
    <property type="entry name" value="QUINONE OXIDOREDUCTASE PIG3-RELATED"/>
    <property type="match status" value="1"/>
</dbReference>
<accession>A0A953NDN3</accession>
<gene>
    <name evidence="4" type="ORF">KZZ10_11650</name>
</gene>
<sequence>MLSYWMQTVDNKTVLEQRDIERPTPAANQILLRLHAASLNRGEFVIGHGLHKGGQASAIGMEGAGVIAAIGNDVKGFKVGDKVMGRCRGAFAEYATMDSVEVMHIPDSLSFEQAASVPLTYLVVHDMLSLQGKLLPNEWLLIHGVSSGVGVAALQMGKAMGAKVIGTSGSPEKLARLKEYGLDVPLCLRGSGFEDAVMKATDGKGANLVVDTVGGSVFAESIRCMGFEARFAMVGYVDGVLSAELDLLALHAKRLRLFGVSNKLRSAAQRAEFLPEFRAEVLPAIADGRIKPLVDQAFPFDQLAQAKEMMETNKHVGKIVLKMPV</sequence>
<comment type="caution">
    <text evidence="4">The sequence shown here is derived from an EMBL/GenBank/DDBJ whole genome shotgun (WGS) entry which is preliminary data.</text>
</comment>
<evidence type="ECO:0000256" key="2">
    <source>
        <dbReference type="ARBA" id="ARBA00023002"/>
    </source>
</evidence>
<keyword evidence="2" id="KW-0560">Oxidoreductase</keyword>
<evidence type="ECO:0000256" key="1">
    <source>
        <dbReference type="ARBA" id="ARBA00022857"/>
    </source>
</evidence>
<proteinExistence type="predicted"/>
<dbReference type="SMART" id="SM00829">
    <property type="entry name" value="PKS_ER"/>
    <property type="match status" value="1"/>
</dbReference>
<dbReference type="Proteomes" id="UP000739565">
    <property type="component" value="Unassembled WGS sequence"/>
</dbReference>
<evidence type="ECO:0000313" key="5">
    <source>
        <dbReference type="Proteomes" id="UP000739565"/>
    </source>
</evidence>
<keyword evidence="5" id="KW-1185">Reference proteome</keyword>
<dbReference type="Gene3D" id="3.40.50.720">
    <property type="entry name" value="NAD(P)-binding Rossmann-like Domain"/>
    <property type="match status" value="1"/>
</dbReference>
<evidence type="ECO:0000259" key="3">
    <source>
        <dbReference type="SMART" id="SM00829"/>
    </source>
</evidence>
<dbReference type="GO" id="GO:0070402">
    <property type="term" value="F:NADPH binding"/>
    <property type="evidence" value="ECO:0007669"/>
    <property type="project" value="TreeGrafter"/>
</dbReference>
<dbReference type="Pfam" id="PF00107">
    <property type="entry name" value="ADH_zinc_N"/>
    <property type="match status" value="1"/>
</dbReference>
<protein>
    <submittedName>
        <fullName evidence="4">Zinc-binding dehydrogenase</fullName>
    </submittedName>
</protein>
<dbReference type="InterPro" id="IPR011032">
    <property type="entry name" value="GroES-like_sf"/>
</dbReference>
<dbReference type="InterPro" id="IPR013149">
    <property type="entry name" value="ADH-like_C"/>
</dbReference>
<dbReference type="EMBL" id="JAHXRI010000010">
    <property type="protein sequence ID" value="MBZ1351301.1"/>
    <property type="molecule type" value="Genomic_DNA"/>
</dbReference>
<dbReference type="GO" id="GO:0016651">
    <property type="term" value="F:oxidoreductase activity, acting on NAD(P)H"/>
    <property type="evidence" value="ECO:0007669"/>
    <property type="project" value="TreeGrafter"/>
</dbReference>
<dbReference type="SUPFAM" id="SSF51735">
    <property type="entry name" value="NAD(P)-binding Rossmann-fold domains"/>
    <property type="match status" value="1"/>
</dbReference>
<dbReference type="Pfam" id="PF08240">
    <property type="entry name" value="ADH_N"/>
    <property type="match status" value="1"/>
</dbReference>
<name>A0A953NDN3_9BURK</name>
<organism evidence="4 5">
    <name type="scientific">Zwartia hollandica</name>
    <dbReference type="NCBI Taxonomy" id="324606"/>
    <lineage>
        <taxon>Bacteria</taxon>
        <taxon>Pseudomonadati</taxon>
        <taxon>Pseudomonadota</taxon>
        <taxon>Betaproteobacteria</taxon>
        <taxon>Burkholderiales</taxon>
        <taxon>Alcaligenaceae</taxon>
        <taxon>Zwartia</taxon>
    </lineage>
</organism>
<feature type="domain" description="Enoyl reductase (ER)" evidence="3">
    <location>
        <begin position="7"/>
        <end position="321"/>
    </location>
</feature>
<keyword evidence="1" id="KW-0521">NADP</keyword>
<dbReference type="InterPro" id="IPR013154">
    <property type="entry name" value="ADH-like_N"/>
</dbReference>
<dbReference type="SUPFAM" id="SSF50129">
    <property type="entry name" value="GroES-like"/>
    <property type="match status" value="1"/>
</dbReference>